<dbReference type="RefSeq" id="WP_092720930.1">
    <property type="nucleotide sequence ID" value="NZ_FMBK01000015.1"/>
</dbReference>
<evidence type="ECO:0000313" key="2">
    <source>
        <dbReference type="EMBL" id="SCC73070.1"/>
    </source>
</evidence>
<dbReference type="EMBL" id="FMBK01000015">
    <property type="protein sequence ID" value="SCC73070.1"/>
    <property type="molecule type" value="Genomic_DNA"/>
</dbReference>
<evidence type="ECO:0000256" key="1">
    <source>
        <dbReference type="SAM" id="SignalP"/>
    </source>
</evidence>
<protein>
    <recommendedName>
        <fullName evidence="4">Pilus assembly protein FilF</fullName>
    </recommendedName>
</protein>
<feature type="signal peptide" evidence="1">
    <location>
        <begin position="1"/>
        <end position="26"/>
    </location>
</feature>
<evidence type="ECO:0000313" key="3">
    <source>
        <dbReference type="Proteomes" id="UP000243661"/>
    </source>
</evidence>
<gene>
    <name evidence="2" type="ORF">GA0116959_11514</name>
</gene>
<dbReference type="OrthoDB" id="6712396at2"/>
<keyword evidence="1" id="KW-0732">Signal</keyword>
<name>A0A1C4GY60_9GAMM</name>
<dbReference type="Proteomes" id="UP000243661">
    <property type="component" value="Unassembled WGS sequence"/>
</dbReference>
<evidence type="ECO:0008006" key="4">
    <source>
        <dbReference type="Google" id="ProtNLM"/>
    </source>
</evidence>
<dbReference type="AlphaFoldDB" id="A0A1C4GY60"/>
<sequence>MKNKYLLPFALTSLMAALSGCGGESANVVPEEYDSSTENGACTIGTEGCVQFALDYPIDGLNFTCSSDTINSFISIMSLNNGAATGSCRVGDKVSFFIKSEKDKKINLGVVDLNSIALVSTAQPPRLTILDIAIGMTNQPAAALSQDDPTVKVAMKLAKIFQALALQDSKIVEPTDVQVLYITDAMRTKLDLILSSVTAQQIINDQYIGIIKPWVDVSVISDDQAFEVVKKLITISNAAVYQPEFSLFSTSGAFGNLLSGSDGLVGCNKEDCTPTTNSSIQYLFGHFLLITDRQGYTFGSGLQWKGPMTGSLSTISGINAELIRKVKPVRMTAQAQSHWINPVNKRIDQNYQFDIADVNSQPLVVTQGRLYNDYMIAGKENFYKLLTKKTTVSAEDRKDFGKWQQNFTTGEVYKGSLDLYKIFPITYLDKSVFKSVNNVKVGESYVFPLYADLTFKFTDTTVPEVKLGIVIDENGDIRSNMKSGFTDNDMSTSNNACTENNFDRTTFIDGNDVQQYRLGTVARAFTENKTISMRMVLANDVFKKINGALVGMNTTIKTSTESSGADVVIGGALLNLSELLKVNNGQAVIRFKQSDGSTDVKWGSSLASFQGVYNTNNKDAVTPADTALAQLNGGNLELKLASCYGVKMK</sequence>
<accession>A0A1C4GY60</accession>
<dbReference type="PROSITE" id="PS51257">
    <property type="entry name" value="PROKAR_LIPOPROTEIN"/>
    <property type="match status" value="1"/>
</dbReference>
<organism evidence="2 3">
    <name type="scientific">Acinetobacter albensis</name>
    <dbReference type="NCBI Taxonomy" id="1673609"/>
    <lineage>
        <taxon>Bacteria</taxon>
        <taxon>Pseudomonadati</taxon>
        <taxon>Pseudomonadota</taxon>
        <taxon>Gammaproteobacteria</taxon>
        <taxon>Moraxellales</taxon>
        <taxon>Moraxellaceae</taxon>
        <taxon>Acinetobacter</taxon>
    </lineage>
</organism>
<proteinExistence type="predicted"/>
<reference evidence="2 3" key="1">
    <citation type="submission" date="2016-08" db="EMBL/GenBank/DDBJ databases">
        <authorList>
            <person name="Seilhamer J.J."/>
        </authorList>
    </citation>
    <scope>NUCLEOTIDE SEQUENCE [LARGE SCALE GENOMIC DNA]</scope>
    <source>
        <strain evidence="2 3">ANC 4874</strain>
    </source>
</reference>
<feature type="chain" id="PRO_5008692877" description="Pilus assembly protein FilF" evidence="1">
    <location>
        <begin position="27"/>
        <end position="649"/>
    </location>
</feature>